<dbReference type="AlphaFoldDB" id="A0A8J2Q0J1"/>
<name>A0A8J2Q0J1_9HEXA</name>
<proteinExistence type="predicted"/>
<keyword evidence="2" id="KW-0732">Signal</keyword>
<protein>
    <submittedName>
        <fullName evidence="3">Uncharacterized protein</fullName>
    </submittedName>
</protein>
<feature type="transmembrane region" description="Helical" evidence="1">
    <location>
        <begin position="76"/>
        <end position="98"/>
    </location>
</feature>
<accession>A0A8J2Q0J1</accession>
<sequence length="323" mass="37035">KFLVIALLHYQYAFFVHGDRFTRDECQQLAAEVHPFVVPFRGFDVALLSVFYITMRNSSHCERFHTTATNLLQFQRVMSTCFIFAIILGPVASIALIASNSFSANSQDVLEKATCPKILKSIPINITERDYTYQVNNGLQKSSVFRMLENKPQLRLLYKTLQSKFECCGVTNFSDCTGISPLVHFIRNYSEENAWNSGLPRNQLSFKTLTYNTHPITPIQYGADYREEVCKTKCLNITVPCVDEIKTGNEYCREAITSVLITFYAVFIYTVVICWYYRTLSMRQNGRVSIFTFINDLQPVLPTFPTLVPLPPQPQPIFKNTVK</sequence>
<comment type="caution">
    <text evidence="3">The sequence shown here is derived from an EMBL/GenBank/DDBJ whole genome shotgun (WGS) entry which is preliminary data.</text>
</comment>
<evidence type="ECO:0000313" key="3">
    <source>
        <dbReference type="EMBL" id="CAG7835617.1"/>
    </source>
</evidence>
<feature type="chain" id="PRO_5035231559" evidence="2">
    <location>
        <begin position="19"/>
        <end position="323"/>
    </location>
</feature>
<evidence type="ECO:0000256" key="1">
    <source>
        <dbReference type="SAM" id="Phobius"/>
    </source>
</evidence>
<dbReference type="EMBL" id="CAJVCH010570690">
    <property type="protein sequence ID" value="CAG7835617.1"/>
    <property type="molecule type" value="Genomic_DNA"/>
</dbReference>
<organism evidence="3 4">
    <name type="scientific">Allacma fusca</name>
    <dbReference type="NCBI Taxonomy" id="39272"/>
    <lineage>
        <taxon>Eukaryota</taxon>
        <taxon>Metazoa</taxon>
        <taxon>Ecdysozoa</taxon>
        <taxon>Arthropoda</taxon>
        <taxon>Hexapoda</taxon>
        <taxon>Collembola</taxon>
        <taxon>Symphypleona</taxon>
        <taxon>Sminthuridae</taxon>
        <taxon>Allacma</taxon>
    </lineage>
</organism>
<feature type="non-terminal residue" evidence="3">
    <location>
        <position position="1"/>
    </location>
</feature>
<keyword evidence="1" id="KW-0472">Membrane</keyword>
<evidence type="ECO:0000313" key="4">
    <source>
        <dbReference type="Proteomes" id="UP000708208"/>
    </source>
</evidence>
<dbReference type="Proteomes" id="UP000708208">
    <property type="component" value="Unassembled WGS sequence"/>
</dbReference>
<keyword evidence="4" id="KW-1185">Reference proteome</keyword>
<feature type="transmembrane region" description="Helical" evidence="1">
    <location>
        <begin position="255"/>
        <end position="277"/>
    </location>
</feature>
<feature type="signal peptide" evidence="2">
    <location>
        <begin position="1"/>
        <end position="18"/>
    </location>
</feature>
<evidence type="ECO:0000256" key="2">
    <source>
        <dbReference type="SAM" id="SignalP"/>
    </source>
</evidence>
<gene>
    <name evidence="3" type="ORF">AFUS01_LOCUS44962</name>
</gene>
<keyword evidence="1" id="KW-1133">Transmembrane helix</keyword>
<reference evidence="3" key="1">
    <citation type="submission" date="2021-06" db="EMBL/GenBank/DDBJ databases">
        <authorList>
            <person name="Hodson N. C."/>
            <person name="Mongue J. A."/>
            <person name="Jaron S. K."/>
        </authorList>
    </citation>
    <scope>NUCLEOTIDE SEQUENCE</scope>
</reference>
<keyword evidence="1" id="KW-0812">Transmembrane</keyword>